<dbReference type="HOGENOM" id="CLU_283581_0_0_1"/>
<evidence type="ECO:0000259" key="2">
    <source>
        <dbReference type="PROSITE" id="PS50011"/>
    </source>
</evidence>
<feature type="region of interest" description="Disordered" evidence="1">
    <location>
        <begin position="760"/>
        <end position="779"/>
    </location>
</feature>
<gene>
    <name evidence="3" type="ORF">SAPIO_CDS9811</name>
</gene>
<dbReference type="Proteomes" id="UP000028545">
    <property type="component" value="Unassembled WGS sequence"/>
</dbReference>
<dbReference type="InterPro" id="IPR000719">
    <property type="entry name" value="Prot_kinase_dom"/>
</dbReference>
<dbReference type="PROSITE" id="PS50011">
    <property type="entry name" value="PROTEIN_KINASE_DOM"/>
    <property type="match status" value="1"/>
</dbReference>
<dbReference type="AlphaFoldDB" id="A0A084FXL2"/>
<proteinExistence type="predicted"/>
<dbReference type="SUPFAM" id="SSF56112">
    <property type="entry name" value="Protein kinase-like (PK-like)"/>
    <property type="match status" value="1"/>
</dbReference>
<dbReference type="KEGG" id="sapo:SAPIO_CDS9811"/>
<sequence>MVGVSPKHPDHKRSFIPTSELSRIINVESVVEILRACEKSRVRVPGTSFRTSEEIESDARRICGISEQDRPRSDGEPKSYRKILAVLLLIERENRIDHFVQEGVSDDDLPLIKVKEQPGTQRESFSLRRGHASDSPVRCINGYKWSEKTQADFYKTQWKMLAPTFTLDRRGKVQHYCFFDDLILPFTSWKLVAASGMGRVYKTEIHQDHHTFPNVSGSSQVFAIKELPVENKAECDLEATILRKLSEPRHSHRHLISLLATYEQNGSYYLIFPWAGADLRDYWKNINPKPRHDTETIMWLAEQCLGLASGLAKIHRYQTLSSSALLQASSPGKTQTETVRTAMGPDSAPKEENMKILFGRHGDIKPTNILWFPKGPERDKEILKITDFGISRFTTVNSVSARERGRAPNSPTYRPPEWDLPHPIISTSYDIWTLGCVYLEFIAWYLGGFVYLQEFEQRRLAPDFDWVGVSCDTFFTVESRGSSAPIPKVKPAVTESTSALRWLLIPNQKVELKCRHAQGLQSLCSLQTLSRHGRYGKLVRHVRIMAEVPALLSNQTDTQDNPTRDSALEASGELAGKIREDLSWMQEPADDIEEEDVIELLSSIVAWEAHGRGGIPRVELDARFIDGPGNQYAKPHEPHIVPEEWQALFTRASQVYRLTMAAIVRSGATVPNLEIFSNTICCSVPSYDINVGLKGLVENGLKFKAAVSGIETLALSFSTRVDHGWKGWIQAYGAEAGEVERAQQRRQWASIFDEEEYIMSDEEDGAENSREDSDDEDEYDADFDKAIENEKGSEIRGRYGDDLPQALCRGNYPGVAGLLLHMTNLQSLDLHMYQTFQYECYARGSRLCHYHRVFGALVHRRVVLPQLRRLVLRGLCIRAGDLPAFVERHPRLERVELLNTFLELRPGYGVDWRRELADLASRSAGLASLYLCDLSYLNRNSDPGAFKPLSLQRVAESFNEEWVRRGWGRICDCGAHGLLWAREFGADEMAERGCFEFKAAPVLSRGSHVRQFLQRVIARRAETPGVDEDDAQFGLLLEQGAYEVYACNAGTDDDDVNHARGPFRLVACMGMELGVLEGLGAVVGGETRVYDVWFVDAF</sequence>
<dbReference type="OrthoDB" id="4062651at2759"/>
<reference evidence="3 4" key="1">
    <citation type="journal article" date="2014" name="Genome Announc.">
        <title>Draft genome sequence of the pathogenic fungus Scedosporium apiospermum.</title>
        <authorList>
            <person name="Vandeputte P."/>
            <person name="Ghamrawi S."/>
            <person name="Rechenmann M."/>
            <person name="Iltis A."/>
            <person name="Giraud S."/>
            <person name="Fleury M."/>
            <person name="Thornton C."/>
            <person name="Delhaes L."/>
            <person name="Meyer W."/>
            <person name="Papon N."/>
            <person name="Bouchara J.P."/>
        </authorList>
    </citation>
    <scope>NUCLEOTIDE SEQUENCE [LARGE SCALE GENOMIC DNA]</scope>
    <source>
        <strain evidence="3 4">IHEM 14462</strain>
    </source>
</reference>
<dbReference type="Pfam" id="PF00069">
    <property type="entry name" value="Pkinase"/>
    <property type="match status" value="1"/>
</dbReference>
<comment type="caution">
    <text evidence="3">The sequence shown here is derived from an EMBL/GenBank/DDBJ whole genome shotgun (WGS) entry which is preliminary data.</text>
</comment>
<dbReference type="GeneID" id="27728883"/>
<dbReference type="PANTHER" id="PTHR24359">
    <property type="entry name" value="SERINE/THREONINE-PROTEIN KINASE SBK1"/>
    <property type="match status" value="1"/>
</dbReference>
<organism evidence="3 4">
    <name type="scientific">Pseudallescheria apiosperma</name>
    <name type="common">Scedosporium apiospermum</name>
    <dbReference type="NCBI Taxonomy" id="563466"/>
    <lineage>
        <taxon>Eukaryota</taxon>
        <taxon>Fungi</taxon>
        <taxon>Dikarya</taxon>
        <taxon>Ascomycota</taxon>
        <taxon>Pezizomycotina</taxon>
        <taxon>Sordariomycetes</taxon>
        <taxon>Hypocreomycetidae</taxon>
        <taxon>Microascales</taxon>
        <taxon>Microascaceae</taxon>
        <taxon>Scedosporium</taxon>
    </lineage>
</organism>
<keyword evidence="4" id="KW-1185">Reference proteome</keyword>
<dbReference type="VEuPathDB" id="FungiDB:SAPIO_CDS9811"/>
<feature type="domain" description="Protein kinase" evidence="2">
    <location>
        <begin position="186"/>
        <end position="625"/>
    </location>
</feature>
<dbReference type="InterPro" id="IPR011009">
    <property type="entry name" value="Kinase-like_dom_sf"/>
</dbReference>
<dbReference type="PANTHER" id="PTHR24359:SF37">
    <property type="entry name" value="PROTEIN KINASE DOMAIN-CONTAINING PROTEIN"/>
    <property type="match status" value="1"/>
</dbReference>
<accession>A0A084FXL2</accession>
<name>A0A084FXL2_PSEDA</name>
<evidence type="ECO:0000313" key="3">
    <source>
        <dbReference type="EMBL" id="KEZ39824.1"/>
    </source>
</evidence>
<dbReference type="GO" id="GO:0005524">
    <property type="term" value="F:ATP binding"/>
    <property type="evidence" value="ECO:0007669"/>
    <property type="project" value="InterPro"/>
</dbReference>
<dbReference type="Gene3D" id="1.10.510.10">
    <property type="entry name" value="Transferase(Phosphotransferase) domain 1"/>
    <property type="match status" value="2"/>
</dbReference>
<protein>
    <recommendedName>
        <fullName evidence="2">Protein kinase domain-containing protein</fullName>
    </recommendedName>
</protein>
<evidence type="ECO:0000313" key="4">
    <source>
        <dbReference type="Proteomes" id="UP000028545"/>
    </source>
</evidence>
<dbReference type="CDD" id="cd00180">
    <property type="entry name" value="PKc"/>
    <property type="match status" value="1"/>
</dbReference>
<dbReference type="GO" id="GO:0004674">
    <property type="term" value="F:protein serine/threonine kinase activity"/>
    <property type="evidence" value="ECO:0007669"/>
    <property type="project" value="TreeGrafter"/>
</dbReference>
<dbReference type="RefSeq" id="XP_016639623.1">
    <property type="nucleotide sequence ID" value="XM_016791113.1"/>
</dbReference>
<dbReference type="SMART" id="SM00220">
    <property type="entry name" value="S_TKc"/>
    <property type="match status" value="1"/>
</dbReference>
<dbReference type="EMBL" id="JOWA01000143">
    <property type="protein sequence ID" value="KEZ39824.1"/>
    <property type="molecule type" value="Genomic_DNA"/>
</dbReference>
<evidence type="ECO:0000256" key="1">
    <source>
        <dbReference type="SAM" id="MobiDB-lite"/>
    </source>
</evidence>